<dbReference type="KEGG" id="bcom:BAUCODRAFT_450384"/>
<dbReference type="HOGENOM" id="CLU_3013847_0_0_1"/>
<sequence length="56" mass="6254">MSREVFCAQVQGLGRWSCIPRSTALTQANLQGSRKSNPPLALWSFADRVYKAAWAQ</sequence>
<dbReference type="Proteomes" id="UP000011761">
    <property type="component" value="Unassembled WGS sequence"/>
</dbReference>
<accession>M2NDU4</accession>
<reference evidence="1 2" key="1">
    <citation type="journal article" date="2012" name="PLoS Pathog.">
        <title>Diverse lifestyles and strategies of plant pathogenesis encoded in the genomes of eighteen Dothideomycetes fungi.</title>
        <authorList>
            <person name="Ohm R.A."/>
            <person name="Feau N."/>
            <person name="Henrissat B."/>
            <person name="Schoch C.L."/>
            <person name="Horwitz B.A."/>
            <person name="Barry K.W."/>
            <person name="Condon B.J."/>
            <person name="Copeland A.C."/>
            <person name="Dhillon B."/>
            <person name="Glaser F."/>
            <person name="Hesse C.N."/>
            <person name="Kosti I."/>
            <person name="LaButti K."/>
            <person name="Lindquist E.A."/>
            <person name="Lucas S."/>
            <person name="Salamov A.A."/>
            <person name="Bradshaw R.E."/>
            <person name="Ciuffetti L."/>
            <person name="Hamelin R.C."/>
            <person name="Kema G.H.J."/>
            <person name="Lawrence C."/>
            <person name="Scott J.A."/>
            <person name="Spatafora J.W."/>
            <person name="Turgeon B.G."/>
            <person name="de Wit P.J.G.M."/>
            <person name="Zhong S."/>
            <person name="Goodwin S.B."/>
            <person name="Grigoriev I.V."/>
        </authorList>
    </citation>
    <scope>NUCLEOTIDE SEQUENCE [LARGE SCALE GENOMIC DNA]</scope>
    <source>
        <strain evidence="1 2">UAMH 10762</strain>
    </source>
</reference>
<name>M2NDU4_BAUPA</name>
<evidence type="ECO:0000313" key="1">
    <source>
        <dbReference type="EMBL" id="EMC97389.1"/>
    </source>
</evidence>
<dbReference type="RefSeq" id="XP_007675795.1">
    <property type="nucleotide sequence ID" value="XM_007677605.1"/>
</dbReference>
<evidence type="ECO:0000313" key="2">
    <source>
        <dbReference type="Proteomes" id="UP000011761"/>
    </source>
</evidence>
<dbReference type="AlphaFoldDB" id="M2NDU4"/>
<dbReference type="GeneID" id="19114446"/>
<organism evidence="1 2">
    <name type="scientific">Baudoinia panamericana (strain UAMH 10762)</name>
    <name type="common">Angels' share fungus</name>
    <name type="synonym">Baudoinia compniacensis (strain UAMH 10762)</name>
    <dbReference type="NCBI Taxonomy" id="717646"/>
    <lineage>
        <taxon>Eukaryota</taxon>
        <taxon>Fungi</taxon>
        <taxon>Dikarya</taxon>
        <taxon>Ascomycota</taxon>
        <taxon>Pezizomycotina</taxon>
        <taxon>Dothideomycetes</taxon>
        <taxon>Dothideomycetidae</taxon>
        <taxon>Mycosphaerellales</taxon>
        <taxon>Teratosphaeriaceae</taxon>
        <taxon>Baudoinia</taxon>
    </lineage>
</organism>
<dbReference type="EMBL" id="KB445554">
    <property type="protein sequence ID" value="EMC97389.1"/>
    <property type="molecule type" value="Genomic_DNA"/>
</dbReference>
<keyword evidence="2" id="KW-1185">Reference proteome</keyword>
<proteinExistence type="predicted"/>
<gene>
    <name evidence="1" type="ORF">BAUCODRAFT_450384</name>
</gene>
<protein>
    <submittedName>
        <fullName evidence="1">Uncharacterized protein</fullName>
    </submittedName>
</protein>